<dbReference type="GO" id="GO:0005737">
    <property type="term" value="C:cytoplasm"/>
    <property type="evidence" value="ECO:0007669"/>
    <property type="project" value="UniProtKB-SubCell"/>
</dbReference>
<dbReference type="GO" id="GO:0004521">
    <property type="term" value="F:RNA endonuclease activity"/>
    <property type="evidence" value="ECO:0007669"/>
    <property type="project" value="UniProtKB-UniRule"/>
</dbReference>
<proteinExistence type="inferred from homology"/>
<evidence type="ECO:0000256" key="3">
    <source>
        <dbReference type="ARBA" id="ARBA00022552"/>
    </source>
</evidence>
<keyword evidence="9" id="KW-0963">Cytoplasm</keyword>
<dbReference type="InterPro" id="IPR020549">
    <property type="entry name" value="YbeY_CS"/>
</dbReference>
<dbReference type="InterPro" id="IPR023091">
    <property type="entry name" value="MetalPrtase_cat_dom_sf_prd"/>
</dbReference>
<dbReference type="GO" id="GO:0006364">
    <property type="term" value="P:rRNA processing"/>
    <property type="evidence" value="ECO:0007669"/>
    <property type="project" value="UniProtKB-UniRule"/>
</dbReference>
<dbReference type="GO" id="GO:0004222">
    <property type="term" value="F:metalloendopeptidase activity"/>
    <property type="evidence" value="ECO:0007669"/>
    <property type="project" value="InterPro"/>
</dbReference>
<keyword evidence="6 9" id="KW-0255">Endonuclease</keyword>
<dbReference type="AlphaFoldDB" id="A0A0C1U604"/>
<comment type="similarity">
    <text evidence="1 9">Belongs to the endoribonuclease YbeY family.</text>
</comment>
<comment type="subcellular location">
    <subcellularLocation>
        <location evidence="9">Cytoplasm</location>
    </subcellularLocation>
</comment>
<name>A0A0C1U604_9CLOT</name>
<dbReference type="NCBIfam" id="TIGR00043">
    <property type="entry name" value="rRNA maturation RNase YbeY"/>
    <property type="match status" value="1"/>
</dbReference>
<keyword evidence="11" id="KW-1185">Reference proteome</keyword>
<keyword evidence="8 9" id="KW-0862">Zinc</keyword>
<protein>
    <recommendedName>
        <fullName evidence="9">Endoribonuclease YbeY</fullName>
        <ecNumber evidence="9">3.1.-.-</ecNumber>
    </recommendedName>
</protein>
<comment type="caution">
    <text evidence="10">The sequence shown here is derived from an EMBL/GenBank/DDBJ whole genome shotgun (WGS) entry which is preliminary data.</text>
</comment>
<evidence type="ECO:0000256" key="1">
    <source>
        <dbReference type="ARBA" id="ARBA00010875"/>
    </source>
</evidence>
<gene>
    <name evidence="9" type="primary">ybeY</name>
    <name evidence="10" type="ORF">U732_1251</name>
</gene>
<dbReference type="Gene3D" id="3.40.390.30">
    <property type="entry name" value="Metalloproteases ('zincins'), catalytic domain"/>
    <property type="match status" value="1"/>
</dbReference>
<evidence type="ECO:0000256" key="4">
    <source>
        <dbReference type="ARBA" id="ARBA00022722"/>
    </source>
</evidence>
<keyword evidence="4 9" id="KW-0540">Nuclease</keyword>
<dbReference type="PROSITE" id="PS01306">
    <property type="entry name" value="UPF0054"/>
    <property type="match status" value="1"/>
</dbReference>
<dbReference type="Pfam" id="PF02130">
    <property type="entry name" value="YbeY"/>
    <property type="match status" value="1"/>
</dbReference>
<dbReference type="Proteomes" id="UP000031366">
    <property type="component" value="Unassembled WGS sequence"/>
</dbReference>
<keyword evidence="3 9" id="KW-0698">rRNA processing</keyword>
<keyword evidence="2 9" id="KW-0690">Ribosome biogenesis</keyword>
<organism evidence="10 11">
    <name type="scientific">Clostridium argentinense CDC 2741</name>
    <dbReference type="NCBI Taxonomy" id="1418104"/>
    <lineage>
        <taxon>Bacteria</taxon>
        <taxon>Bacillati</taxon>
        <taxon>Bacillota</taxon>
        <taxon>Clostridia</taxon>
        <taxon>Eubacteriales</taxon>
        <taxon>Clostridiaceae</taxon>
        <taxon>Clostridium</taxon>
    </lineage>
</organism>
<evidence type="ECO:0000313" key="10">
    <source>
        <dbReference type="EMBL" id="KIE47198.1"/>
    </source>
</evidence>
<evidence type="ECO:0000256" key="8">
    <source>
        <dbReference type="ARBA" id="ARBA00022833"/>
    </source>
</evidence>
<dbReference type="RefSeq" id="WP_039632119.1">
    <property type="nucleotide sequence ID" value="NZ_AYSO01000015.1"/>
</dbReference>
<dbReference type="STRING" id="29341.RSJ17_13945"/>
<dbReference type="OrthoDB" id="9807740at2"/>
<evidence type="ECO:0000256" key="6">
    <source>
        <dbReference type="ARBA" id="ARBA00022759"/>
    </source>
</evidence>
<reference evidence="10 11" key="1">
    <citation type="journal article" date="2015" name="Infect. Genet. Evol.">
        <title>Genomic sequences of six botulinum neurotoxin-producing strains representing three clostridial species illustrate the mobility and diversity of botulinum neurotoxin genes.</title>
        <authorList>
            <person name="Smith T.J."/>
            <person name="Hill K.K."/>
            <person name="Xie G."/>
            <person name="Foley B.T."/>
            <person name="Williamson C.H."/>
            <person name="Foster J.T."/>
            <person name="Johnson S.L."/>
            <person name="Chertkov O."/>
            <person name="Teshima H."/>
            <person name="Gibbons H.S."/>
            <person name="Johnsky L.A."/>
            <person name="Karavis M.A."/>
            <person name="Smith L.A."/>
        </authorList>
    </citation>
    <scope>NUCLEOTIDE SEQUENCE [LARGE SCALE GENOMIC DNA]</scope>
    <source>
        <strain evidence="10 11">CDC 2741</strain>
    </source>
</reference>
<dbReference type="SUPFAM" id="SSF55486">
    <property type="entry name" value="Metalloproteases ('zincins'), catalytic domain"/>
    <property type="match status" value="1"/>
</dbReference>
<comment type="cofactor">
    <cofactor evidence="9">
        <name>Zn(2+)</name>
        <dbReference type="ChEBI" id="CHEBI:29105"/>
    </cofactor>
    <text evidence="9">Binds 1 zinc ion.</text>
</comment>
<dbReference type="GO" id="GO:0008270">
    <property type="term" value="F:zinc ion binding"/>
    <property type="evidence" value="ECO:0007669"/>
    <property type="project" value="UniProtKB-UniRule"/>
</dbReference>
<feature type="binding site" evidence="9">
    <location>
        <position position="132"/>
    </location>
    <ligand>
        <name>Zn(2+)</name>
        <dbReference type="ChEBI" id="CHEBI:29105"/>
        <note>catalytic</note>
    </ligand>
</feature>
<evidence type="ECO:0000256" key="5">
    <source>
        <dbReference type="ARBA" id="ARBA00022723"/>
    </source>
</evidence>
<dbReference type="EC" id="3.1.-.-" evidence="9"/>
<comment type="function">
    <text evidence="9">Single strand-specific metallo-endoribonuclease involved in late-stage 70S ribosome quality control and in maturation of the 3' terminus of the 16S rRNA.</text>
</comment>
<evidence type="ECO:0000313" key="11">
    <source>
        <dbReference type="Proteomes" id="UP000031366"/>
    </source>
</evidence>
<accession>A0A0C1U604</accession>
<sequence>MIFLDNRQDKIEMTEELENKIEDIIEYTLKEEGVNIPFEISIIFIDNKEIRKINKEQRDIDKATDVLSFPMLDYEDGKIFKEMYLDYEFDFCDLNEGNLVLGDMALSLEKAAEQAEEYGHSFIREVMYLVVHSILHLLGYDHMEEKDKVLMRKREEEILNKFNINRLG</sequence>
<evidence type="ECO:0000256" key="2">
    <source>
        <dbReference type="ARBA" id="ARBA00022517"/>
    </source>
</evidence>
<keyword evidence="7 9" id="KW-0378">Hydrolase</keyword>
<feature type="binding site" evidence="9">
    <location>
        <position position="142"/>
    </location>
    <ligand>
        <name>Zn(2+)</name>
        <dbReference type="ChEBI" id="CHEBI:29105"/>
        <note>catalytic</note>
    </ligand>
</feature>
<dbReference type="PANTHER" id="PTHR46986:SF1">
    <property type="entry name" value="ENDORIBONUCLEASE YBEY, CHLOROPLASTIC"/>
    <property type="match status" value="1"/>
</dbReference>
<dbReference type="HAMAP" id="MF_00009">
    <property type="entry name" value="Endoribonucl_YbeY"/>
    <property type="match status" value="1"/>
</dbReference>
<feature type="binding site" evidence="9">
    <location>
        <position position="136"/>
    </location>
    <ligand>
        <name>Zn(2+)</name>
        <dbReference type="ChEBI" id="CHEBI:29105"/>
        <note>catalytic</note>
    </ligand>
</feature>
<keyword evidence="5 9" id="KW-0479">Metal-binding</keyword>
<dbReference type="EMBL" id="AYSO01000015">
    <property type="protein sequence ID" value="KIE47198.1"/>
    <property type="molecule type" value="Genomic_DNA"/>
</dbReference>
<evidence type="ECO:0000256" key="7">
    <source>
        <dbReference type="ARBA" id="ARBA00022801"/>
    </source>
</evidence>
<dbReference type="InterPro" id="IPR002036">
    <property type="entry name" value="YbeY"/>
</dbReference>
<evidence type="ECO:0000256" key="9">
    <source>
        <dbReference type="HAMAP-Rule" id="MF_00009"/>
    </source>
</evidence>
<dbReference type="PANTHER" id="PTHR46986">
    <property type="entry name" value="ENDORIBONUCLEASE YBEY, CHLOROPLASTIC"/>
    <property type="match status" value="1"/>
</dbReference>